<organism evidence="2 3">
    <name type="scientific">Streptomyces microflavus</name>
    <name type="common">Streptomyces lipmanii</name>
    <dbReference type="NCBI Taxonomy" id="1919"/>
    <lineage>
        <taxon>Bacteria</taxon>
        <taxon>Bacillati</taxon>
        <taxon>Actinomycetota</taxon>
        <taxon>Actinomycetes</taxon>
        <taxon>Kitasatosporales</taxon>
        <taxon>Streptomycetaceae</taxon>
        <taxon>Streptomyces</taxon>
    </lineage>
</organism>
<protein>
    <submittedName>
        <fullName evidence="2">Lantibiotic dehydratase</fullName>
    </submittedName>
</protein>
<evidence type="ECO:0000259" key="1">
    <source>
        <dbReference type="Pfam" id="PF04738"/>
    </source>
</evidence>
<dbReference type="RefSeq" id="WP_176143827.1">
    <property type="nucleotide sequence ID" value="NZ_CP054926.1"/>
</dbReference>
<feature type="domain" description="Lantibiotic dehydratase N-terminal" evidence="1">
    <location>
        <begin position="153"/>
        <end position="830"/>
    </location>
</feature>
<gene>
    <name evidence="2" type="ORF">HUT09_13305</name>
</gene>
<reference evidence="2 3" key="1">
    <citation type="submission" date="2020-06" db="EMBL/GenBank/DDBJ databases">
        <title>Genome mining for natural products.</title>
        <authorList>
            <person name="Zhang B."/>
            <person name="Shi J."/>
            <person name="Ge H."/>
        </authorList>
    </citation>
    <scope>NUCLEOTIDE SEQUENCE [LARGE SCALE GENOMIC DNA]</scope>
    <source>
        <strain evidence="2 3">NA06532</strain>
    </source>
</reference>
<accession>A0A7H8MMG1</accession>
<dbReference type="Pfam" id="PF04738">
    <property type="entry name" value="Lant_dehydr_N"/>
    <property type="match status" value="1"/>
</dbReference>
<dbReference type="AlphaFoldDB" id="A0A7H8MMG1"/>
<name>A0A7H8MMG1_STRMI</name>
<dbReference type="Proteomes" id="UP000509345">
    <property type="component" value="Chromosome"/>
</dbReference>
<dbReference type="InterPro" id="IPR006827">
    <property type="entry name" value="Lant_deHydtase_N"/>
</dbReference>
<evidence type="ECO:0000313" key="2">
    <source>
        <dbReference type="EMBL" id="QKW43450.1"/>
    </source>
</evidence>
<dbReference type="EMBL" id="CP054926">
    <property type="protein sequence ID" value="QKW43450.1"/>
    <property type="molecule type" value="Genomic_DNA"/>
</dbReference>
<evidence type="ECO:0000313" key="3">
    <source>
        <dbReference type="Proteomes" id="UP000509345"/>
    </source>
</evidence>
<sequence>MSHDNHDLNTAGIRPAFMVRVAGLPVESVRELRCPQSRRWADDVLDESAQLRLLAEKAGDQLHDLIGGSDDEPLRRALLKLRRDIFNNRLPATDPADRVLGRVHSLDPAAASTLADWLTGRRALDGRLGAGAGLLAAETGRSREALRSLAGHERLRRGLLLASPALDAQLDAYRKQPPSAGARPDKKQRKIERSLLSYVYRTACKTSPFSTFTGVALGSLGGSAGLRLRVEEEWRAQARLNVVALGRLADAVIADPARRADLPVAPASGWGRDDDRVRYVRRWITAGDDDTAVTFDAVKDRLFFLRRSGTLDRLLTLFEERSGTVLRYGDLVEWLARDQGAAREECEQYLGALLDVGMVQVPCLRTEVHDTDPLRAFQGALRGLERPWADRLADRLEEPARCVERFADASPDERRALLDALRAGLRAVQEEELGADRAKVPQTLLYEDAAAGARTEFDPDAWQQLAAGPLAAVERVLPAFDLTLPQRITFEGFFLARYGRGGRCDDLLKLVHDFHEDFFDQYMTFTATRTAYDADGTYVPEVNWLGLDRLRALDTARRTFTARMAALLEAAGPGAAEVRVDDAFLAEVADELDGLAADFAPMSHHLQIADRPGDPLVVLNRSYGGVSFPFSRFTELFDGLDERLFAGTEAIVPEGAVLAEVTGGPVTSNLNLHGRLTPYEIVCPGERGTLEAESRISLDDLHLVHDPEAGRLVLRSARLDREVIPVYLGYLVPLALPELPRTLLLLSPTSMAPLNVWAGVPEGAPDEGGVTTRPRVRHGSLVLSRRSWSAPAAALPLHRAGAPEDGWFLDWHAFRREHGLPDRVFATVSDTGARGATGAKPQYLDFDSPLSLSAFEALIKTPQARVVFRETLPDEDALHTVSGHGRHVAELAVETAVPVRRRTV</sequence>
<proteinExistence type="predicted"/>
<dbReference type="GeneID" id="87632203"/>